<dbReference type="InterPro" id="IPR054109">
    <property type="entry name" value="UBA_8"/>
</dbReference>
<feature type="domain" description="UBA-like" evidence="3">
    <location>
        <begin position="5"/>
        <end position="48"/>
    </location>
</feature>
<dbReference type="PANTHER" id="PTHR31993">
    <property type="entry name" value="UBA-LIKE DOMAIN-CONTAINING PROTEIN 2"/>
    <property type="match status" value="1"/>
</dbReference>
<name>A0A553NSC1_TIGCA</name>
<evidence type="ECO:0000313" key="5">
    <source>
        <dbReference type="Proteomes" id="UP000318571"/>
    </source>
</evidence>
<dbReference type="OrthoDB" id="6093553at2759"/>
<dbReference type="AlphaFoldDB" id="A0A553NSC1"/>
<reference evidence="4 5" key="1">
    <citation type="journal article" date="2018" name="Nat. Ecol. Evol.">
        <title>Genomic signatures of mitonuclear coevolution across populations of Tigriopus californicus.</title>
        <authorList>
            <person name="Barreto F.S."/>
            <person name="Watson E.T."/>
            <person name="Lima T.G."/>
            <person name="Willett C.S."/>
            <person name="Edmands S."/>
            <person name="Li W."/>
            <person name="Burton R.S."/>
        </authorList>
    </citation>
    <scope>NUCLEOTIDE SEQUENCE [LARGE SCALE GENOMIC DNA]</scope>
    <source>
        <strain evidence="4 5">San Diego</strain>
    </source>
</reference>
<gene>
    <name evidence="4" type="ORF">TCAL_01403</name>
</gene>
<keyword evidence="5" id="KW-1185">Reference proteome</keyword>
<comment type="similarity">
    <text evidence="1">Belongs to the UBALD family.</text>
</comment>
<evidence type="ECO:0000313" key="4">
    <source>
        <dbReference type="EMBL" id="TRY68336.1"/>
    </source>
</evidence>
<dbReference type="Gene3D" id="1.10.8.10">
    <property type="entry name" value="DNA helicase RuvA subunit, C-terminal domain"/>
    <property type="match status" value="1"/>
</dbReference>
<dbReference type="Pfam" id="PF22566">
    <property type="entry name" value="UBA_8"/>
    <property type="match status" value="1"/>
</dbReference>
<dbReference type="PANTHER" id="PTHR31993:SF4">
    <property type="entry name" value="UBA-LIKE DOMAIN-CONTAINING PROTEIN"/>
    <property type="match status" value="1"/>
</dbReference>
<dbReference type="InterPro" id="IPR009060">
    <property type="entry name" value="UBA-like_sf"/>
</dbReference>
<protein>
    <recommendedName>
        <fullName evidence="3">UBA-like domain-containing protein</fullName>
    </recommendedName>
</protein>
<evidence type="ECO:0000256" key="2">
    <source>
        <dbReference type="SAM" id="MobiDB-lite"/>
    </source>
</evidence>
<feature type="region of interest" description="Disordered" evidence="2">
    <location>
        <begin position="147"/>
        <end position="176"/>
    </location>
</feature>
<dbReference type="InterPro" id="IPR039310">
    <property type="entry name" value="UBALD1/2"/>
</dbReference>
<proteinExistence type="inferred from homology"/>
<dbReference type="STRING" id="6832.A0A553NSC1"/>
<sequence length="191" mass="20881">MDQLREQTMINQFIYAAGCDRCTAEKCLIQSNWQFQMALSYYFQEATIPKPTNNLSVLTPMNTPVTPPNFPDALTMFSKMSTMDGMNLATSPQAVSSKGNNLFHAKSGAHCVSSPKRNSSAATLKAFSSSPSAQIFEYAELGNGTGSRTWGPMSQNCQKRTSPSDSGTDSFSTFRTTNNLSSSIDFEESMD</sequence>
<dbReference type="SUPFAM" id="SSF46934">
    <property type="entry name" value="UBA-like"/>
    <property type="match status" value="1"/>
</dbReference>
<evidence type="ECO:0000256" key="1">
    <source>
        <dbReference type="ARBA" id="ARBA00006090"/>
    </source>
</evidence>
<evidence type="ECO:0000259" key="3">
    <source>
        <dbReference type="Pfam" id="PF22566"/>
    </source>
</evidence>
<dbReference type="EMBL" id="VCGU01000010">
    <property type="protein sequence ID" value="TRY68336.1"/>
    <property type="molecule type" value="Genomic_DNA"/>
</dbReference>
<organism evidence="4 5">
    <name type="scientific">Tigriopus californicus</name>
    <name type="common">Marine copepod</name>
    <dbReference type="NCBI Taxonomy" id="6832"/>
    <lineage>
        <taxon>Eukaryota</taxon>
        <taxon>Metazoa</taxon>
        <taxon>Ecdysozoa</taxon>
        <taxon>Arthropoda</taxon>
        <taxon>Crustacea</taxon>
        <taxon>Multicrustacea</taxon>
        <taxon>Hexanauplia</taxon>
        <taxon>Copepoda</taxon>
        <taxon>Harpacticoida</taxon>
        <taxon>Harpacticidae</taxon>
        <taxon>Tigriopus</taxon>
    </lineage>
</organism>
<comment type="caution">
    <text evidence="4">The sequence shown here is derived from an EMBL/GenBank/DDBJ whole genome shotgun (WGS) entry which is preliminary data.</text>
</comment>
<accession>A0A553NSC1</accession>
<dbReference type="Proteomes" id="UP000318571">
    <property type="component" value="Chromosome 1"/>
</dbReference>